<sequence>MVLTRTTNHTYSHPFPTVTLAYFLRYYSPHLNPFSSHVLSTDTLSSYVDPENGRLHTTRIHVKKSRMPNAVIKLLPASVTGGAGEKSAYILETSVVDINEGWMKSESRNLTFTSLLKVVEQHNYSVTPMDNKSIPDPTAAAASRACATPRTFPSNTYVTTSFSYSSSLGSRKQDKAALAPSDADDDTKPGRLTGWISGWGANRIQRTIESMASTKTDESQNKAREGMSMVLERLRNNGVVSVLRELRRLEGNVFDQQRTA</sequence>
<name>A0AAN9UXE4_9PEZI</name>
<keyword evidence="4" id="KW-1185">Reference proteome</keyword>
<proteinExistence type="predicted"/>
<feature type="region of interest" description="Disordered" evidence="1">
    <location>
        <begin position="173"/>
        <end position="192"/>
    </location>
</feature>
<dbReference type="InterPro" id="IPR037365">
    <property type="entry name" value="Slowmo/Ups"/>
</dbReference>
<dbReference type="PROSITE" id="PS50904">
    <property type="entry name" value="PRELI_MSF1"/>
    <property type="match status" value="1"/>
</dbReference>
<evidence type="ECO:0000313" key="4">
    <source>
        <dbReference type="Proteomes" id="UP001320420"/>
    </source>
</evidence>
<dbReference type="EMBL" id="JAKJXP020000024">
    <property type="protein sequence ID" value="KAK7753970.1"/>
    <property type="molecule type" value="Genomic_DNA"/>
</dbReference>
<accession>A0AAN9UXE4</accession>
<feature type="domain" description="PRELI/MSF1" evidence="2">
    <location>
        <begin position="1"/>
        <end position="239"/>
    </location>
</feature>
<dbReference type="Pfam" id="PF04707">
    <property type="entry name" value="PRELI"/>
    <property type="match status" value="1"/>
</dbReference>
<dbReference type="InterPro" id="IPR006797">
    <property type="entry name" value="PRELI/MSF1_dom"/>
</dbReference>
<gene>
    <name evidence="3" type="ORF">SLS62_004069</name>
</gene>
<evidence type="ECO:0000259" key="2">
    <source>
        <dbReference type="PROSITE" id="PS50904"/>
    </source>
</evidence>
<dbReference type="GO" id="GO:0005758">
    <property type="term" value="C:mitochondrial intermembrane space"/>
    <property type="evidence" value="ECO:0007669"/>
    <property type="project" value="InterPro"/>
</dbReference>
<reference evidence="3 4" key="1">
    <citation type="submission" date="2024-02" db="EMBL/GenBank/DDBJ databases">
        <title>De novo assembly and annotation of 12 fungi associated with fruit tree decline syndrome in Ontario, Canada.</title>
        <authorList>
            <person name="Sulman M."/>
            <person name="Ellouze W."/>
            <person name="Ilyukhin E."/>
        </authorList>
    </citation>
    <scope>NUCLEOTIDE SEQUENCE [LARGE SCALE GENOMIC DNA]</scope>
    <source>
        <strain evidence="3 4">M11/M66-122</strain>
    </source>
</reference>
<dbReference type="Proteomes" id="UP001320420">
    <property type="component" value="Unassembled WGS sequence"/>
</dbReference>
<protein>
    <recommendedName>
        <fullName evidence="2">PRELI/MSF1 domain-containing protein</fullName>
    </recommendedName>
</protein>
<evidence type="ECO:0000313" key="3">
    <source>
        <dbReference type="EMBL" id="KAK7753970.1"/>
    </source>
</evidence>
<organism evidence="3 4">
    <name type="scientific">Diatrype stigma</name>
    <dbReference type="NCBI Taxonomy" id="117547"/>
    <lineage>
        <taxon>Eukaryota</taxon>
        <taxon>Fungi</taxon>
        <taxon>Dikarya</taxon>
        <taxon>Ascomycota</taxon>
        <taxon>Pezizomycotina</taxon>
        <taxon>Sordariomycetes</taxon>
        <taxon>Xylariomycetidae</taxon>
        <taxon>Xylariales</taxon>
        <taxon>Diatrypaceae</taxon>
        <taxon>Diatrype</taxon>
    </lineage>
</organism>
<dbReference type="PANTHER" id="PTHR11158">
    <property type="entry name" value="MSF1/PX19 RELATED"/>
    <property type="match status" value="1"/>
</dbReference>
<dbReference type="AlphaFoldDB" id="A0AAN9UXE4"/>
<comment type="caution">
    <text evidence="3">The sequence shown here is derived from an EMBL/GenBank/DDBJ whole genome shotgun (WGS) entry which is preliminary data.</text>
</comment>
<evidence type="ECO:0000256" key="1">
    <source>
        <dbReference type="SAM" id="MobiDB-lite"/>
    </source>
</evidence>